<evidence type="ECO:0000313" key="3">
    <source>
        <dbReference type="Proteomes" id="UP000194137"/>
    </source>
</evidence>
<dbReference type="STRING" id="1235591.CAK95_13560"/>
<dbReference type="EMBL" id="CP021112">
    <property type="protein sequence ID" value="ARQ02947.1"/>
    <property type="molecule type" value="Genomic_DNA"/>
</dbReference>
<evidence type="ECO:0000256" key="1">
    <source>
        <dbReference type="SAM" id="MobiDB-lite"/>
    </source>
</evidence>
<reference evidence="2 3" key="1">
    <citation type="submission" date="2017-05" db="EMBL/GenBank/DDBJ databases">
        <title>Full genome sequence of Pseudorhodoplanes sinuspersici.</title>
        <authorList>
            <person name="Dastgheib S.M.M."/>
            <person name="Shavandi M."/>
            <person name="Tirandaz H."/>
        </authorList>
    </citation>
    <scope>NUCLEOTIDE SEQUENCE [LARGE SCALE GENOMIC DNA]</scope>
    <source>
        <strain evidence="2 3">RIPI110</strain>
    </source>
</reference>
<name>A0A1W6ZZY7_9HYPH</name>
<dbReference type="OrthoDB" id="7165680at2"/>
<evidence type="ECO:0008006" key="4">
    <source>
        <dbReference type="Google" id="ProtNLM"/>
    </source>
</evidence>
<dbReference type="KEGG" id="psin:CAK95_13560"/>
<protein>
    <recommendedName>
        <fullName evidence="4">Cell division protein FtsL</fullName>
    </recommendedName>
</protein>
<dbReference type="Proteomes" id="UP000194137">
    <property type="component" value="Chromosome"/>
</dbReference>
<feature type="region of interest" description="Disordered" evidence="1">
    <location>
        <begin position="108"/>
        <end position="127"/>
    </location>
</feature>
<evidence type="ECO:0000313" key="2">
    <source>
        <dbReference type="EMBL" id="ARQ02947.1"/>
    </source>
</evidence>
<sequence length="127" mass="14368">MIRIIHFCVIVAMIAAATYVYDIKFESTMQAERLARIRGEIRRERDAIAALRAEWAKLDSPDRIEGLAQRHLPLKATDARQFDQFANLPERPKPPLFADEPDPIGALLSIEQEKDIPTGSTGGRNQR</sequence>
<dbReference type="AlphaFoldDB" id="A0A1W6ZZY7"/>
<keyword evidence="3" id="KW-1185">Reference proteome</keyword>
<organism evidence="2 3">
    <name type="scientific">Pseudorhodoplanes sinuspersici</name>
    <dbReference type="NCBI Taxonomy" id="1235591"/>
    <lineage>
        <taxon>Bacteria</taxon>
        <taxon>Pseudomonadati</taxon>
        <taxon>Pseudomonadota</taxon>
        <taxon>Alphaproteobacteria</taxon>
        <taxon>Hyphomicrobiales</taxon>
        <taxon>Pseudorhodoplanes</taxon>
    </lineage>
</organism>
<accession>A0A1W6ZZY7</accession>
<proteinExistence type="predicted"/>
<gene>
    <name evidence="2" type="ORF">CAK95_13560</name>
</gene>